<name>A0A226E8S3_FOLCA</name>
<evidence type="ECO:0000313" key="2">
    <source>
        <dbReference type="Proteomes" id="UP000198287"/>
    </source>
</evidence>
<protein>
    <submittedName>
        <fullName evidence="1">Uncharacterized protein</fullName>
    </submittedName>
</protein>
<comment type="caution">
    <text evidence="1">The sequence shown here is derived from an EMBL/GenBank/DDBJ whole genome shotgun (WGS) entry which is preliminary data.</text>
</comment>
<gene>
    <name evidence="1" type="ORF">Fcan01_12704</name>
</gene>
<evidence type="ECO:0000313" key="1">
    <source>
        <dbReference type="EMBL" id="OXA53026.1"/>
    </source>
</evidence>
<sequence length="236" mass="27256">MMGALFSPNVYGRRGGTDHHHHHHLHTLHYCAPGILRRENGASKFGSCYYLDISNTLHPFNQSIVVILEGFFIIKAKPDELESSYMFLVQHSREYSSSLAKQEKNSTTRHTQTLTITPVFSIMLLSRRCCCYCGVNPLWAMYRSESICIYITKDCARFSLLGWMSQQQHFGLQFRPVSHVPVKMMYGIQENYIKPLPRMLKREGDQPREKKSGQKACVCEMSFDVSSERMLFSDKL</sequence>
<dbReference type="AlphaFoldDB" id="A0A226E8S3"/>
<organism evidence="1 2">
    <name type="scientific">Folsomia candida</name>
    <name type="common">Springtail</name>
    <dbReference type="NCBI Taxonomy" id="158441"/>
    <lineage>
        <taxon>Eukaryota</taxon>
        <taxon>Metazoa</taxon>
        <taxon>Ecdysozoa</taxon>
        <taxon>Arthropoda</taxon>
        <taxon>Hexapoda</taxon>
        <taxon>Collembola</taxon>
        <taxon>Entomobryomorpha</taxon>
        <taxon>Isotomoidea</taxon>
        <taxon>Isotomidae</taxon>
        <taxon>Proisotominae</taxon>
        <taxon>Folsomia</taxon>
    </lineage>
</organism>
<dbReference type="Proteomes" id="UP000198287">
    <property type="component" value="Unassembled WGS sequence"/>
</dbReference>
<dbReference type="EMBL" id="LNIX01000006">
    <property type="protein sequence ID" value="OXA53026.1"/>
    <property type="molecule type" value="Genomic_DNA"/>
</dbReference>
<accession>A0A226E8S3</accession>
<reference evidence="1 2" key="1">
    <citation type="submission" date="2015-12" db="EMBL/GenBank/DDBJ databases">
        <title>The genome of Folsomia candida.</title>
        <authorList>
            <person name="Faddeeva A."/>
            <person name="Derks M.F."/>
            <person name="Anvar Y."/>
            <person name="Smit S."/>
            <person name="Van Straalen N."/>
            <person name="Roelofs D."/>
        </authorList>
    </citation>
    <scope>NUCLEOTIDE SEQUENCE [LARGE SCALE GENOMIC DNA]</scope>
    <source>
        <strain evidence="1 2">VU population</strain>
        <tissue evidence="1">Whole body</tissue>
    </source>
</reference>
<proteinExistence type="predicted"/>
<keyword evidence="2" id="KW-1185">Reference proteome</keyword>